<evidence type="ECO:0000256" key="2">
    <source>
        <dbReference type="SAM" id="Phobius"/>
    </source>
</evidence>
<feature type="compositionally biased region" description="Low complexity" evidence="1">
    <location>
        <begin position="102"/>
        <end position="120"/>
    </location>
</feature>
<dbReference type="PANTHER" id="PTHR35708">
    <property type="entry name" value="GB|AAD25831.1"/>
    <property type="match status" value="1"/>
</dbReference>
<protein>
    <submittedName>
        <fullName evidence="3">Uncharacterized protein</fullName>
    </submittedName>
</protein>
<accession>A0A022RSZ1</accession>
<dbReference type="AlphaFoldDB" id="A0A022RSZ1"/>
<dbReference type="EMBL" id="KI630264">
    <property type="protein sequence ID" value="EYU43179.1"/>
    <property type="molecule type" value="Genomic_DNA"/>
</dbReference>
<proteinExistence type="predicted"/>
<keyword evidence="2" id="KW-0472">Membrane</keyword>
<evidence type="ECO:0000313" key="3">
    <source>
        <dbReference type="EMBL" id="EYU43179.1"/>
    </source>
</evidence>
<dbReference type="PANTHER" id="PTHR35708:SF3">
    <property type="entry name" value="GB|AAD25831.1"/>
    <property type="match status" value="1"/>
</dbReference>
<keyword evidence="2" id="KW-0812">Transmembrane</keyword>
<organism evidence="3 4">
    <name type="scientific">Erythranthe guttata</name>
    <name type="common">Yellow monkey flower</name>
    <name type="synonym">Mimulus guttatus</name>
    <dbReference type="NCBI Taxonomy" id="4155"/>
    <lineage>
        <taxon>Eukaryota</taxon>
        <taxon>Viridiplantae</taxon>
        <taxon>Streptophyta</taxon>
        <taxon>Embryophyta</taxon>
        <taxon>Tracheophyta</taxon>
        <taxon>Spermatophyta</taxon>
        <taxon>Magnoliopsida</taxon>
        <taxon>eudicotyledons</taxon>
        <taxon>Gunneridae</taxon>
        <taxon>Pentapetalae</taxon>
        <taxon>asterids</taxon>
        <taxon>lamiids</taxon>
        <taxon>Lamiales</taxon>
        <taxon>Phrymaceae</taxon>
        <taxon>Erythranthe</taxon>
    </lineage>
</organism>
<feature type="transmembrane region" description="Helical" evidence="2">
    <location>
        <begin position="19"/>
        <end position="52"/>
    </location>
</feature>
<evidence type="ECO:0000256" key="1">
    <source>
        <dbReference type="SAM" id="MobiDB-lite"/>
    </source>
</evidence>
<reference evidence="3 4" key="1">
    <citation type="journal article" date="2013" name="Proc. Natl. Acad. Sci. U.S.A.">
        <title>Fine-scale variation in meiotic recombination in Mimulus inferred from population shotgun sequencing.</title>
        <authorList>
            <person name="Hellsten U."/>
            <person name="Wright K.M."/>
            <person name="Jenkins J."/>
            <person name="Shu S."/>
            <person name="Yuan Y."/>
            <person name="Wessler S.R."/>
            <person name="Schmutz J."/>
            <person name="Willis J.H."/>
            <person name="Rokhsar D.S."/>
        </authorList>
    </citation>
    <scope>NUCLEOTIDE SEQUENCE [LARGE SCALE GENOMIC DNA]</scope>
    <source>
        <strain evidence="4">cv. DUN x IM62</strain>
    </source>
</reference>
<gene>
    <name evidence="3" type="ORF">MIMGU_mgv1a026382mg</name>
</gene>
<feature type="region of interest" description="Disordered" evidence="1">
    <location>
        <begin position="96"/>
        <end position="136"/>
    </location>
</feature>
<sequence>MACCLCFFKASKKNYWPRIALLFAATLFSSAAFHIGVVLVLIIMFLSTLFLFTFSKQKPIILDRSLLKENDTTCDQETEIDSEENEQRLFLIGSSKDDLHSSESQSKSTTTSNNNNNTSSCEDKDEDKHSSSSSSDQWPYYINNIKGQKKLEYCSDDEESLIEIAIPSEHFVISNPDLIQKHDYNINYDQQQHMIKCCKLSAATDDHIMFHHHKEDLLAASDMINEEDSFIEIDIYMGSIKYSCSTFS</sequence>
<keyword evidence="2" id="KW-1133">Transmembrane helix</keyword>
<keyword evidence="4" id="KW-1185">Reference proteome</keyword>
<dbReference type="Proteomes" id="UP000030748">
    <property type="component" value="Unassembled WGS sequence"/>
</dbReference>
<name>A0A022RSZ1_ERYGU</name>
<evidence type="ECO:0000313" key="4">
    <source>
        <dbReference type="Proteomes" id="UP000030748"/>
    </source>
</evidence>